<gene>
    <name evidence="2" type="ORF">OCV88_09410</name>
</gene>
<dbReference type="EMBL" id="JAOQJQ010000003">
    <property type="protein sequence ID" value="MCU6762550.1"/>
    <property type="molecule type" value="Genomic_DNA"/>
</dbReference>
<proteinExistence type="predicted"/>
<dbReference type="Proteomes" id="UP001652442">
    <property type="component" value="Unassembled WGS sequence"/>
</dbReference>
<sequence length="146" mass="15614">MKRFFAKSVNIFAVAVLLMGYNMVLQARHQQEEIERLEAELKSGELSHSDGSGKETGAYADGTWEGQADGFGGIIKVSVLVEDGNIKEVKILSADGEDGAYLKMAQEITGDIIEEQSTDVDVVSGATFSSNGIKNAVKQALDKAVS</sequence>
<comment type="caution">
    <text evidence="2">The sequence shown here is derived from an EMBL/GenBank/DDBJ whole genome shotgun (WGS) entry which is preliminary data.</text>
</comment>
<accession>A0ABT2TK14</accession>
<keyword evidence="3" id="KW-1185">Reference proteome</keyword>
<evidence type="ECO:0000259" key="1">
    <source>
        <dbReference type="SMART" id="SM00900"/>
    </source>
</evidence>
<evidence type="ECO:0000313" key="2">
    <source>
        <dbReference type="EMBL" id="MCU6762550.1"/>
    </source>
</evidence>
<dbReference type="Pfam" id="PF04205">
    <property type="entry name" value="FMN_bind"/>
    <property type="match status" value="1"/>
</dbReference>
<protein>
    <submittedName>
        <fullName evidence="2">FMN-binding protein</fullName>
    </submittedName>
</protein>
<organism evidence="2 3">
    <name type="scientific">Brotonthovivens ammoniilytica</name>
    <dbReference type="NCBI Taxonomy" id="2981725"/>
    <lineage>
        <taxon>Bacteria</taxon>
        <taxon>Bacillati</taxon>
        <taxon>Bacillota</taxon>
        <taxon>Clostridia</taxon>
        <taxon>Lachnospirales</taxon>
        <taxon>Lachnospiraceae</taxon>
        <taxon>Brotonthovivens</taxon>
    </lineage>
</organism>
<evidence type="ECO:0000313" key="3">
    <source>
        <dbReference type="Proteomes" id="UP001652442"/>
    </source>
</evidence>
<dbReference type="InterPro" id="IPR007329">
    <property type="entry name" value="FMN-bd"/>
</dbReference>
<reference evidence="2 3" key="1">
    <citation type="journal article" date="2021" name="ISME Commun">
        <title>Automated analysis of genomic sequences facilitates high-throughput and comprehensive description of bacteria.</title>
        <authorList>
            <person name="Hitch T.C.A."/>
        </authorList>
    </citation>
    <scope>NUCLEOTIDE SEQUENCE [LARGE SCALE GENOMIC DNA]</scope>
    <source>
        <strain evidence="2 3">Sanger_109</strain>
    </source>
</reference>
<name>A0ABT2TK14_9FIRM</name>
<feature type="domain" description="FMN-binding" evidence="1">
    <location>
        <begin position="70"/>
        <end position="144"/>
    </location>
</feature>
<dbReference type="SMART" id="SM00900">
    <property type="entry name" value="FMN_bind"/>
    <property type="match status" value="1"/>
</dbReference>
<dbReference type="Gene3D" id="3.90.1010.20">
    <property type="match status" value="1"/>
</dbReference>
<dbReference type="RefSeq" id="WP_158425252.1">
    <property type="nucleotide sequence ID" value="NZ_JAOQJQ010000003.1"/>
</dbReference>